<keyword evidence="2" id="KW-1185">Reference proteome</keyword>
<comment type="caution">
    <text evidence="1">The sequence shown here is derived from an EMBL/GenBank/DDBJ whole genome shotgun (WGS) entry which is preliminary data.</text>
</comment>
<name>A0ABT8T0Y6_9HYPH</name>
<reference evidence="1" key="1">
    <citation type="journal article" date="2015" name="Int. J. Syst. Evol. Microbiol.">
        <title>Rhizobium oryzicola sp. nov., potential plant-growth-promoting endophytic bacteria isolated from rice roots.</title>
        <authorList>
            <person name="Zhang X.X."/>
            <person name="Gao J.S."/>
            <person name="Cao Y.H."/>
            <person name="Sheirdil R.A."/>
            <person name="Wang X.C."/>
            <person name="Zhang L."/>
        </authorList>
    </citation>
    <scope>NUCLEOTIDE SEQUENCE</scope>
    <source>
        <strain evidence="1">05753</strain>
    </source>
</reference>
<gene>
    <name evidence="1" type="ORF">Q2T52_20200</name>
</gene>
<protein>
    <submittedName>
        <fullName evidence="1">Uncharacterized protein</fullName>
    </submittedName>
</protein>
<dbReference type="EMBL" id="JAUKWQ010000008">
    <property type="protein sequence ID" value="MDO1584415.1"/>
    <property type="molecule type" value="Genomic_DNA"/>
</dbReference>
<evidence type="ECO:0000313" key="2">
    <source>
        <dbReference type="Proteomes" id="UP001169006"/>
    </source>
</evidence>
<sequence>MNALLVEASLKRGPDERIALGIMNVRQAAALALQGIEFSILRRADATPPLVLNRQDLLRLSEQD</sequence>
<reference evidence="1" key="2">
    <citation type="submission" date="2023-07" db="EMBL/GenBank/DDBJ databases">
        <authorList>
            <person name="Sun H."/>
        </authorList>
    </citation>
    <scope>NUCLEOTIDE SEQUENCE</scope>
    <source>
        <strain evidence="1">05753</strain>
    </source>
</reference>
<dbReference type="Proteomes" id="UP001169006">
    <property type="component" value="Unassembled WGS sequence"/>
</dbReference>
<accession>A0ABT8T0Y6</accession>
<organism evidence="1 2">
    <name type="scientific">Rhizobium oryzicola</name>
    <dbReference type="NCBI Taxonomy" id="1232668"/>
    <lineage>
        <taxon>Bacteria</taxon>
        <taxon>Pseudomonadati</taxon>
        <taxon>Pseudomonadota</taxon>
        <taxon>Alphaproteobacteria</taxon>
        <taxon>Hyphomicrobiales</taxon>
        <taxon>Rhizobiaceae</taxon>
        <taxon>Rhizobium/Agrobacterium group</taxon>
        <taxon>Rhizobium</taxon>
    </lineage>
</organism>
<proteinExistence type="predicted"/>
<dbReference type="RefSeq" id="WP_302078653.1">
    <property type="nucleotide sequence ID" value="NZ_JAUKWQ010000008.1"/>
</dbReference>
<evidence type="ECO:0000313" key="1">
    <source>
        <dbReference type="EMBL" id="MDO1584415.1"/>
    </source>
</evidence>